<reference evidence="5" key="1">
    <citation type="submission" date="2022-01" db="EMBL/GenBank/DDBJ databases">
        <authorList>
            <person name="King R."/>
        </authorList>
    </citation>
    <scope>NUCLEOTIDE SEQUENCE</scope>
</reference>
<organism evidence="5 6">
    <name type="scientific">Chironomus riparius</name>
    <dbReference type="NCBI Taxonomy" id="315576"/>
    <lineage>
        <taxon>Eukaryota</taxon>
        <taxon>Metazoa</taxon>
        <taxon>Ecdysozoa</taxon>
        <taxon>Arthropoda</taxon>
        <taxon>Hexapoda</taxon>
        <taxon>Insecta</taxon>
        <taxon>Pterygota</taxon>
        <taxon>Neoptera</taxon>
        <taxon>Endopterygota</taxon>
        <taxon>Diptera</taxon>
        <taxon>Nematocera</taxon>
        <taxon>Chironomoidea</taxon>
        <taxon>Chironomidae</taxon>
        <taxon>Chironominae</taxon>
        <taxon>Chironomus</taxon>
    </lineage>
</organism>
<dbReference type="Proteomes" id="UP001153620">
    <property type="component" value="Chromosome 3"/>
</dbReference>
<sequence length="209" mass="24475">MSIPDEEHIIKRRLQIDGEGVGDDRRINLLLKTFIKWCHEDTVEDISMPLATQLALSEFAIQKSELSESMIDAELKNYKKVSDVIAEKIDRVKDEIEESKKHLVTAKEIRRNKLEYSSLARFIKEQPDRKEIIKKHEDLKAELVKQNEEYQKINKALENKRKDFACFMLIANELFRDAEKNESEENGEETMGDDTEEDDEDNIESMIIE</sequence>
<evidence type="ECO:0000256" key="2">
    <source>
        <dbReference type="ARBA" id="ARBA00023242"/>
    </source>
</evidence>
<name>A0A9N9S532_9DIPT</name>
<dbReference type="Pfam" id="PF05615">
    <property type="entry name" value="THOC7"/>
    <property type="match status" value="1"/>
</dbReference>
<evidence type="ECO:0008006" key="7">
    <source>
        <dbReference type="Google" id="ProtNLM"/>
    </source>
</evidence>
<feature type="coiled-coil region" evidence="3">
    <location>
        <begin position="89"/>
        <end position="163"/>
    </location>
</feature>
<evidence type="ECO:0000256" key="1">
    <source>
        <dbReference type="ARBA" id="ARBA00004123"/>
    </source>
</evidence>
<comment type="subcellular location">
    <subcellularLocation>
        <location evidence="1">Nucleus</location>
    </subcellularLocation>
</comment>
<keyword evidence="3" id="KW-0175">Coiled coil</keyword>
<evidence type="ECO:0000313" key="5">
    <source>
        <dbReference type="EMBL" id="CAG9808848.1"/>
    </source>
</evidence>
<keyword evidence="6" id="KW-1185">Reference proteome</keyword>
<evidence type="ECO:0000256" key="4">
    <source>
        <dbReference type="SAM" id="MobiDB-lite"/>
    </source>
</evidence>
<evidence type="ECO:0000313" key="6">
    <source>
        <dbReference type="Proteomes" id="UP001153620"/>
    </source>
</evidence>
<reference evidence="5" key="2">
    <citation type="submission" date="2022-10" db="EMBL/GenBank/DDBJ databases">
        <authorList>
            <consortium name="ENA_rothamsted_submissions"/>
            <consortium name="culmorum"/>
            <person name="King R."/>
        </authorList>
    </citation>
    <scope>NUCLEOTIDE SEQUENCE</scope>
</reference>
<proteinExistence type="predicted"/>
<feature type="compositionally biased region" description="Acidic residues" evidence="4">
    <location>
        <begin position="184"/>
        <end position="203"/>
    </location>
</feature>
<protein>
    <recommendedName>
        <fullName evidence="7">Tho complex subunit 7</fullName>
    </recommendedName>
</protein>
<keyword evidence="2" id="KW-0539">Nucleus</keyword>
<dbReference type="AlphaFoldDB" id="A0A9N9S532"/>
<dbReference type="GO" id="GO:0000445">
    <property type="term" value="C:THO complex part of transcription export complex"/>
    <property type="evidence" value="ECO:0007669"/>
    <property type="project" value="InterPro"/>
</dbReference>
<gene>
    <name evidence="5" type="ORF">CHIRRI_LOCUS11684</name>
</gene>
<evidence type="ECO:0000256" key="3">
    <source>
        <dbReference type="SAM" id="Coils"/>
    </source>
</evidence>
<dbReference type="GO" id="GO:0006397">
    <property type="term" value="P:mRNA processing"/>
    <property type="evidence" value="ECO:0007669"/>
    <property type="project" value="InterPro"/>
</dbReference>
<dbReference type="InterPro" id="IPR008501">
    <property type="entry name" value="THOC7/Mft1"/>
</dbReference>
<accession>A0A9N9S532</accession>
<dbReference type="OrthoDB" id="205166at2759"/>
<feature type="region of interest" description="Disordered" evidence="4">
    <location>
        <begin position="178"/>
        <end position="209"/>
    </location>
</feature>
<dbReference type="EMBL" id="OU895879">
    <property type="protein sequence ID" value="CAG9808848.1"/>
    <property type="molecule type" value="Genomic_DNA"/>
</dbReference>